<sequence>FGHCFRNSSQPVWNQNLEIKSQVLLVRPSRNSNQFNSLLLFNFDIHLLNACSSSFAILYKILIAPGHKPFALIWRKQPPKLVIGTIVHLHLSGVLPTYCRLAAEAEAAIAHKKKTNISCGTGWVKSRKRNRQGESRDMAIPYGMAFLVFFYLQNCIFGRFSPFCGGMKYTGFSSLRTSRQTRRTDGQTDMALSTRLLMLIKNIYTLWGRKRFLLCVTYNRNSLQIQYTLFTLRVPGIKIADNESLK</sequence>
<proteinExistence type="predicted"/>
<feature type="transmembrane region" description="Helical" evidence="1">
    <location>
        <begin position="139"/>
        <end position="160"/>
    </location>
</feature>
<name>A0A3B0K1K7_DROGU</name>
<evidence type="ECO:0000313" key="3">
    <source>
        <dbReference type="Proteomes" id="UP000268350"/>
    </source>
</evidence>
<organism evidence="2 3">
    <name type="scientific">Drosophila guanche</name>
    <name type="common">Fruit fly</name>
    <dbReference type="NCBI Taxonomy" id="7266"/>
    <lineage>
        <taxon>Eukaryota</taxon>
        <taxon>Metazoa</taxon>
        <taxon>Ecdysozoa</taxon>
        <taxon>Arthropoda</taxon>
        <taxon>Hexapoda</taxon>
        <taxon>Insecta</taxon>
        <taxon>Pterygota</taxon>
        <taxon>Neoptera</taxon>
        <taxon>Endopterygota</taxon>
        <taxon>Diptera</taxon>
        <taxon>Brachycera</taxon>
        <taxon>Muscomorpha</taxon>
        <taxon>Ephydroidea</taxon>
        <taxon>Drosophilidae</taxon>
        <taxon>Drosophila</taxon>
        <taxon>Sophophora</taxon>
    </lineage>
</organism>
<feature type="non-terminal residue" evidence="2">
    <location>
        <position position="246"/>
    </location>
</feature>
<accession>A0A3B0K1K7</accession>
<dbReference type="AlphaFoldDB" id="A0A3B0K1K7"/>
<evidence type="ECO:0000313" key="2">
    <source>
        <dbReference type="EMBL" id="SPP78901.1"/>
    </source>
</evidence>
<evidence type="ECO:0000256" key="1">
    <source>
        <dbReference type="SAM" id="Phobius"/>
    </source>
</evidence>
<reference evidence="3" key="1">
    <citation type="submission" date="2018-01" db="EMBL/GenBank/DDBJ databases">
        <authorList>
            <person name="Alioto T."/>
            <person name="Alioto T."/>
        </authorList>
    </citation>
    <scope>NUCLEOTIDE SEQUENCE [LARGE SCALE GENOMIC DNA]</scope>
</reference>
<dbReference type="EMBL" id="OUUW01000003">
    <property type="protein sequence ID" value="SPP78901.1"/>
    <property type="molecule type" value="Genomic_DNA"/>
</dbReference>
<keyword evidence="1" id="KW-1133">Transmembrane helix</keyword>
<protein>
    <submittedName>
        <fullName evidence="2">Uncharacterized protein</fullName>
    </submittedName>
</protein>
<feature type="non-terminal residue" evidence="2">
    <location>
        <position position="1"/>
    </location>
</feature>
<keyword evidence="1" id="KW-0472">Membrane</keyword>
<gene>
    <name evidence="2" type="ORF">DGUA_6G011657</name>
</gene>
<dbReference type="Proteomes" id="UP000268350">
    <property type="component" value="Unassembled WGS sequence"/>
</dbReference>
<keyword evidence="3" id="KW-1185">Reference proteome</keyword>
<keyword evidence="1" id="KW-0812">Transmembrane</keyword>